<dbReference type="InterPro" id="IPR006379">
    <property type="entry name" value="HAD-SF_hydro_IIB"/>
</dbReference>
<dbReference type="Pfam" id="PF08282">
    <property type="entry name" value="Hydrolase_3"/>
    <property type="match status" value="1"/>
</dbReference>
<dbReference type="SFLD" id="SFLDS00003">
    <property type="entry name" value="Haloacid_Dehalogenase"/>
    <property type="match status" value="1"/>
</dbReference>
<evidence type="ECO:0000313" key="2">
    <source>
        <dbReference type="Proteomes" id="UP000433493"/>
    </source>
</evidence>
<dbReference type="InterPro" id="IPR036412">
    <property type="entry name" value="HAD-like_sf"/>
</dbReference>
<accession>A0A7J5BHT7</accession>
<sequence length="270" mass="29005">MTTDPWLIALDIDGTILDVDGEIPDATHREIDRLVAAGHEVMLATGRSARDTLPVRERLGIEPKYVVSANGAMTLEKDAADARGYAARWVETFDPSGALEALSGVLRDARFAVEGSDGIYRYSGRFPEGTFEAQGIEVPFADLAKEPVTRLVVVSPDQTIEEFLANIEKSGLHSVSYSVGWTAWLDIAPDGVNKGTALERVRESHGIARDRVFVAGDGRNDIEMLQWAAAGGGRGVAMGNAPQEVIDAGNELTTDFYHEGLAKALAKIPG</sequence>
<proteinExistence type="predicted"/>
<dbReference type="InterPro" id="IPR023214">
    <property type="entry name" value="HAD_sf"/>
</dbReference>
<gene>
    <name evidence="1" type="ORF">F8O05_01715</name>
</gene>
<dbReference type="Proteomes" id="UP000433493">
    <property type="component" value="Unassembled WGS sequence"/>
</dbReference>
<dbReference type="InterPro" id="IPR000150">
    <property type="entry name" value="Cof"/>
</dbReference>
<dbReference type="RefSeq" id="WP_158051009.1">
    <property type="nucleotide sequence ID" value="NZ_WBKB01000001.1"/>
</dbReference>
<comment type="caution">
    <text evidence="1">The sequence shown here is derived from an EMBL/GenBank/DDBJ whole genome shotgun (WGS) entry which is preliminary data.</text>
</comment>
<dbReference type="OrthoDB" id="3180855at2"/>
<dbReference type="Gene3D" id="3.30.1240.10">
    <property type="match status" value="1"/>
</dbReference>
<dbReference type="PANTHER" id="PTHR10000">
    <property type="entry name" value="PHOSPHOSERINE PHOSPHATASE"/>
    <property type="match status" value="1"/>
</dbReference>
<dbReference type="AlphaFoldDB" id="A0A7J5BHT7"/>
<dbReference type="SUPFAM" id="SSF56784">
    <property type="entry name" value="HAD-like"/>
    <property type="match status" value="1"/>
</dbReference>
<reference evidence="1 2" key="1">
    <citation type="submission" date="2019-09" db="EMBL/GenBank/DDBJ databases">
        <title>Phylogeny of genus Pseudoclavibacter and closely related genus.</title>
        <authorList>
            <person name="Li Y."/>
        </authorList>
    </citation>
    <scope>NUCLEOTIDE SEQUENCE [LARGE SCALE GENOMIC DNA]</scope>
    <source>
        <strain evidence="1 2">KCTC 13959</strain>
    </source>
</reference>
<protein>
    <submittedName>
        <fullName evidence="1">HAD family phosphatase</fullName>
    </submittedName>
</protein>
<dbReference type="SFLD" id="SFLDG01140">
    <property type="entry name" value="C2.B:_Phosphomannomutase_and_P"/>
    <property type="match status" value="1"/>
</dbReference>
<dbReference type="NCBIfam" id="TIGR00099">
    <property type="entry name" value="Cof-subfamily"/>
    <property type="match status" value="1"/>
</dbReference>
<dbReference type="GO" id="GO:0000287">
    <property type="term" value="F:magnesium ion binding"/>
    <property type="evidence" value="ECO:0007669"/>
    <property type="project" value="TreeGrafter"/>
</dbReference>
<organism evidence="1 2">
    <name type="scientific">Gulosibacter chungangensis</name>
    <dbReference type="NCBI Taxonomy" id="979746"/>
    <lineage>
        <taxon>Bacteria</taxon>
        <taxon>Bacillati</taxon>
        <taxon>Actinomycetota</taxon>
        <taxon>Actinomycetes</taxon>
        <taxon>Micrococcales</taxon>
        <taxon>Microbacteriaceae</taxon>
        <taxon>Gulosibacter</taxon>
    </lineage>
</organism>
<name>A0A7J5BHT7_9MICO</name>
<dbReference type="NCBIfam" id="TIGR01484">
    <property type="entry name" value="HAD-SF-IIB"/>
    <property type="match status" value="1"/>
</dbReference>
<dbReference type="Gene3D" id="3.40.50.1000">
    <property type="entry name" value="HAD superfamily/HAD-like"/>
    <property type="match status" value="1"/>
</dbReference>
<keyword evidence="2" id="KW-1185">Reference proteome</keyword>
<evidence type="ECO:0000313" key="1">
    <source>
        <dbReference type="EMBL" id="KAB1644999.1"/>
    </source>
</evidence>
<dbReference type="PANTHER" id="PTHR10000:SF8">
    <property type="entry name" value="HAD SUPERFAMILY HYDROLASE-LIKE, TYPE 3"/>
    <property type="match status" value="1"/>
</dbReference>
<dbReference type="GO" id="GO:0005829">
    <property type="term" value="C:cytosol"/>
    <property type="evidence" value="ECO:0007669"/>
    <property type="project" value="TreeGrafter"/>
</dbReference>
<dbReference type="EMBL" id="WBKB01000001">
    <property type="protein sequence ID" value="KAB1644999.1"/>
    <property type="molecule type" value="Genomic_DNA"/>
</dbReference>
<dbReference type="GO" id="GO:0016791">
    <property type="term" value="F:phosphatase activity"/>
    <property type="evidence" value="ECO:0007669"/>
    <property type="project" value="UniProtKB-ARBA"/>
</dbReference>